<sequence>MRLVSSRVGKTSVRPSNGSWETLPGPVLVRDLAALDRSRANLAPRLVRPRVEAENLRVVTVAEVLDIGYHPGDQRLTAVVADEAGTTAVVSATYRPTSPAALDAVDAALRSGPRFVAGAVRRTRGTLVVDSTVVVPDLAPGDGSSSLMGATATREDAVTVALDGALGVCAEAVHRGLRHLPKDFGVRVTEAAASLREVGLPRAATALDGFADAVTSPETVVSAWIAAQIRLSTTADAR</sequence>
<dbReference type="EMBL" id="SOCP01000013">
    <property type="protein sequence ID" value="TDV44839.1"/>
    <property type="molecule type" value="Genomic_DNA"/>
</dbReference>
<comment type="caution">
    <text evidence="2">The sequence shown here is derived from an EMBL/GenBank/DDBJ whole genome shotgun (WGS) entry which is preliminary data.</text>
</comment>
<gene>
    <name evidence="2" type="ORF">CLV71_11398</name>
</gene>
<dbReference type="Proteomes" id="UP000294927">
    <property type="component" value="Unassembled WGS sequence"/>
</dbReference>
<evidence type="ECO:0000256" key="1">
    <source>
        <dbReference type="SAM" id="MobiDB-lite"/>
    </source>
</evidence>
<reference evidence="2 3" key="1">
    <citation type="submission" date="2019-03" db="EMBL/GenBank/DDBJ databases">
        <title>Genomic Encyclopedia of Archaeal and Bacterial Type Strains, Phase II (KMG-II): from individual species to whole genera.</title>
        <authorList>
            <person name="Goeker M."/>
        </authorList>
    </citation>
    <scope>NUCLEOTIDE SEQUENCE [LARGE SCALE GENOMIC DNA]</scope>
    <source>
        <strain evidence="2 3">DSM 45499</strain>
    </source>
</reference>
<evidence type="ECO:0000313" key="3">
    <source>
        <dbReference type="Proteomes" id="UP000294927"/>
    </source>
</evidence>
<protein>
    <submittedName>
        <fullName evidence="2">Uncharacterized protein</fullName>
    </submittedName>
</protein>
<keyword evidence="3" id="KW-1185">Reference proteome</keyword>
<name>A0A4R7V5Y8_9PSEU</name>
<dbReference type="AlphaFoldDB" id="A0A4R7V5Y8"/>
<proteinExistence type="predicted"/>
<organism evidence="2 3">
    <name type="scientific">Actinophytocola oryzae</name>
    <dbReference type="NCBI Taxonomy" id="502181"/>
    <lineage>
        <taxon>Bacteria</taxon>
        <taxon>Bacillati</taxon>
        <taxon>Actinomycetota</taxon>
        <taxon>Actinomycetes</taxon>
        <taxon>Pseudonocardiales</taxon>
        <taxon>Pseudonocardiaceae</taxon>
    </lineage>
</organism>
<accession>A0A4R7V5Y8</accession>
<evidence type="ECO:0000313" key="2">
    <source>
        <dbReference type="EMBL" id="TDV44839.1"/>
    </source>
</evidence>
<feature type="region of interest" description="Disordered" evidence="1">
    <location>
        <begin position="1"/>
        <end position="20"/>
    </location>
</feature>